<comment type="caution">
    <text evidence="1">The sequence shown here is derived from an EMBL/GenBank/DDBJ whole genome shotgun (WGS) entry which is preliminary data.</text>
</comment>
<organism evidence="1 2">
    <name type="scientific">Liparis tanakae</name>
    <name type="common">Tanaka's snailfish</name>
    <dbReference type="NCBI Taxonomy" id="230148"/>
    <lineage>
        <taxon>Eukaryota</taxon>
        <taxon>Metazoa</taxon>
        <taxon>Chordata</taxon>
        <taxon>Craniata</taxon>
        <taxon>Vertebrata</taxon>
        <taxon>Euteleostomi</taxon>
        <taxon>Actinopterygii</taxon>
        <taxon>Neopterygii</taxon>
        <taxon>Teleostei</taxon>
        <taxon>Neoteleostei</taxon>
        <taxon>Acanthomorphata</taxon>
        <taxon>Eupercaria</taxon>
        <taxon>Perciformes</taxon>
        <taxon>Cottioidei</taxon>
        <taxon>Cottales</taxon>
        <taxon>Liparidae</taxon>
        <taxon>Liparis</taxon>
    </lineage>
</organism>
<proteinExistence type="predicted"/>
<reference evidence="1 2" key="1">
    <citation type="submission" date="2019-03" db="EMBL/GenBank/DDBJ databases">
        <title>First draft genome of Liparis tanakae, snailfish: a comprehensive survey of snailfish specific genes.</title>
        <authorList>
            <person name="Kim W."/>
            <person name="Song I."/>
            <person name="Jeong J.-H."/>
            <person name="Kim D."/>
            <person name="Kim S."/>
            <person name="Ryu S."/>
            <person name="Song J.Y."/>
            <person name="Lee S.K."/>
        </authorList>
    </citation>
    <scope>NUCLEOTIDE SEQUENCE [LARGE SCALE GENOMIC DNA]</scope>
    <source>
        <tissue evidence="1">Muscle</tissue>
    </source>
</reference>
<dbReference type="AlphaFoldDB" id="A0A4Z2HE24"/>
<dbReference type="EMBL" id="SRLO01000264">
    <property type="protein sequence ID" value="TNN63861.1"/>
    <property type="molecule type" value="Genomic_DNA"/>
</dbReference>
<evidence type="ECO:0000313" key="1">
    <source>
        <dbReference type="EMBL" id="TNN63861.1"/>
    </source>
</evidence>
<sequence>MADFSNRCSAGGSGKLLLLLRILLFWVFHSSAYKLPGVLRRACFTATFIPTVIRARLSKEKR</sequence>
<protein>
    <submittedName>
        <fullName evidence="1">Uncharacterized protein</fullName>
    </submittedName>
</protein>
<gene>
    <name evidence="1" type="ORF">EYF80_025920</name>
</gene>
<evidence type="ECO:0000313" key="2">
    <source>
        <dbReference type="Proteomes" id="UP000314294"/>
    </source>
</evidence>
<accession>A0A4Z2HE24</accession>
<keyword evidence="2" id="KW-1185">Reference proteome</keyword>
<name>A0A4Z2HE24_9TELE</name>
<dbReference type="Proteomes" id="UP000314294">
    <property type="component" value="Unassembled WGS sequence"/>
</dbReference>